<keyword evidence="3" id="KW-0808">Transferase</keyword>
<feature type="region of interest" description="Disordered" evidence="4">
    <location>
        <begin position="613"/>
        <end position="638"/>
    </location>
</feature>
<evidence type="ECO:0000256" key="3">
    <source>
        <dbReference type="PROSITE-ProRule" id="PRU00781"/>
    </source>
</evidence>
<dbReference type="EMBL" id="JBJQND010000002">
    <property type="protein sequence ID" value="KAL3885310.1"/>
    <property type="molecule type" value="Genomic_DNA"/>
</dbReference>
<evidence type="ECO:0000313" key="6">
    <source>
        <dbReference type="EMBL" id="KAL3885310.1"/>
    </source>
</evidence>
<reference evidence="6 7" key="1">
    <citation type="submission" date="2024-11" db="EMBL/GenBank/DDBJ databases">
        <title>Chromosome-level genome assembly of the freshwater bivalve Anodonta woodiana.</title>
        <authorList>
            <person name="Chen X."/>
        </authorList>
    </citation>
    <scope>NUCLEOTIDE SEQUENCE [LARGE SCALE GENOMIC DNA]</scope>
    <source>
        <strain evidence="6">MN2024</strain>
        <tissue evidence="6">Gills</tissue>
    </source>
</reference>
<keyword evidence="7" id="KW-1185">Reference proteome</keyword>
<feature type="domain" description="PIPK" evidence="5">
    <location>
        <begin position="67"/>
        <end position="462"/>
    </location>
</feature>
<sequence length="772" mass="86116">MASITAEAMEGLEKRSRADTLEASMTETTKGARNKTLQPGQTFREKERKIGHRRVDEKGQVTFKKKTTSELMQAIQLGIGQSIGGLTSKPDRDLLLQDFGVVESVFFPSEGSNMTPAHHCSDFRFKTYAPIAFRYFRELFNIRPEDFMLSLCNDALKELSNPGASGSIFYITQDDEFIIKTVQHKEADFLQKLLPGYYMNLNQNPRTLLPKFYGLYCYQCGGKNIRFVVMNNLLPTDIILHERYDLKGSTYKRKASKQERQKERPTLKDLDFMELHPDGLLLEKDTYEALTKTIARDCRVLESFKIMDFSLLLAMCNLDKAARERDKLGEITAGPDQGQGSLSEFTSDADGKLRSGGSGLSRGKSLRTKFIYSTPMESIHAKNQESIEFDSDDILPGGIPCKNAKGERLMIYLGIIDILQCYRLRKKMEHGLKSIVIDANTISVTRPSFYAERFQKFFANTVFKKAPSLEQPTFKGSQRFRKLVGLDNKLPLVKKFTDWDALKQSPSKRKLLGRGISISEEQTGPIPGTVGGKPDLVPESTTPPPPFSQTLAASSKSSVTTRFHALSISGMTGVSQATEYRSDVDMTVFKPVSQEDRLDSHMESVRYSPLSVSESTPTYSEFTEGTPTYTASSPSCSSEVLDAHSNFEKGHSTSPVMKVKVEKNKSNNSSDDSYRTTVSSHEGSYKSAVSSLGKASNSSKTASVLDEDLNDYHSVSERGTGVSGVDNMNDSADSMVFRSNTSDSMTDSQRTVIAEEQEKDEFIHIVEESTYL</sequence>
<dbReference type="CDD" id="cd17301">
    <property type="entry name" value="PIPKc_PIP5KI"/>
    <property type="match status" value="1"/>
</dbReference>
<dbReference type="SUPFAM" id="SSF56104">
    <property type="entry name" value="SAICAR synthase-like"/>
    <property type="match status" value="1"/>
</dbReference>
<dbReference type="InterPro" id="IPR023610">
    <property type="entry name" value="PInositol-4/5-P-5/4-kinase"/>
</dbReference>
<dbReference type="InterPro" id="IPR027483">
    <property type="entry name" value="PInositol-4-P-4/5-kinase_C_sf"/>
</dbReference>
<dbReference type="FunFam" id="3.30.800.10:FF:000001">
    <property type="entry name" value="phosphatidylinositol 4-phosphate 5-kinase type-1 gamma"/>
    <property type="match status" value="1"/>
</dbReference>
<keyword evidence="2" id="KW-0963">Cytoplasm</keyword>
<dbReference type="GO" id="GO:0016301">
    <property type="term" value="F:kinase activity"/>
    <property type="evidence" value="ECO:0007669"/>
    <property type="project" value="UniProtKB-UniRule"/>
</dbReference>
<dbReference type="InterPro" id="IPR027484">
    <property type="entry name" value="PInositol-4-P-5-kinase_N"/>
</dbReference>
<dbReference type="GO" id="GO:0046488">
    <property type="term" value="P:phosphatidylinositol metabolic process"/>
    <property type="evidence" value="ECO:0007669"/>
    <property type="project" value="UniProtKB-UniRule"/>
</dbReference>
<name>A0ABD3XK28_SINWO</name>
<evidence type="ECO:0000259" key="5">
    <source>
        <dbReference type="PROSITE" id="PS51455"/>
    </source>
</evidence>
<dbReference type="SMART" id="SM00330">
    <property type="entry name" value="PIPKc"/>
    <property type="match status" value="1"/>
</dbReference>
<evidence type="ECO:0000256" key="1">
    <source>
        <dbReference type="ARBA" id="ARBA00004496"/>
    </source>
</evidence>
<dbReference type="GO" id="GO:0005737">
    <property type="term" value="C:cytoplasm"/>
    <property type="evidence" value="ECO:0007669"/>
    <property type="project" value="UniProtKB-SubCell"/>
</dbReference>
<organism evidence="6 7">
    <name type="scientific">Sinanodonta woodiana</name>
    <name type="common">Chinese pond mussel</name>
    <name type="synonym">Anodonta woodiana</name>
    <dbReference type="NCBI Taxonomy" id="1069815"/>
    <lineage>
        <taxon>Eukaryota</taxon>
        <taxon>Metazoa</taxon>
        <taxon>Spiralia</taxon>
        <taxon>Lophotrochozoa</taxon>
        <taxon>Mollusca</taxon>
        <taxon>Bivalvia</taxon>
        <taxon>Autobranchia</taxon>
        <taxon>Heteroconchia</taxon>
        <taxon>Palaeoheterodonta</taxon>
        <taxon>Unionida</taxon>
        <taxon>Unionoidea</taxon>
        <taxon>Unionidae</taxon>
        <taxon>Unioninae</taxon>
        <taxon>Sinanodonta</taxon>
    </lineage>
</organism>
<accession>A0ABD3XK28</accession>
<dbReference type="GO" id="GO:0005524">
    <property type="term" value="F:ATP binding"/>
    <property type="evidence" value="ECO:0007669"/>
    <property type="project" value="UniProtKB-UniRule"/>
</dbReference>
<dbReference type="InterPro" id="IPR002498">
    <property type="entry name" value="PInositol-4-P-4/5-kinase_core"/>
</dbReference>
<keyword evidence="3" id="KW-0067">ATP-binding</keyword>
<feature type="region of interest" description="Disordered" evidence="4">
    <location>
        <begin position="1"/>
        <end position="47"/>
    </location>
</feature>
<protein>
    <recommendedName>
        <fullName evidence="5">PIPK domain-containing protein</fullName>
    </recommendedName>
</protein>
<evidence type="ECO:0000256" key="2">
    <source>
        <dbReference type="ARBA" id="ARBA00022490"/>
    </source>
</evidence>
<dbReference type="Gene3D" id="3.30.800.10">
    <property type="entry name" value="Phosphatidylinositol Phosphate Kinase II Beta"/>
    <property type="match status" value="1"/>
</dbReference>
<keyword evidence="3" id="KW-0547">Nucleotide-binding</keyword>
<dbReference type="Gene3D" id="3.30.810.10">
    <property type="entry name" value="2-Layer Sandwich"/>
    <property type="match status" value="1"/>
</dbReference>
<dbReference type="PANTHER" id="PTHR23086:SF101">
    <property type="entry name" value="LP03320P-RELATED"/>
    <property type="match status" value="1"/>
</dbReference>
<feature type="region of interest" description="Disordered" evidence="4">
    <location>
        <begin position="661"/>
        <end position="684"/>
    </location>
</feature>
<feature type="compositionally biased region" description="Polar residues" evidence="4">
    <location>
        <begin position="23"/>
        <end position="41"/>
    </location>
</feature>
<keyword evidence="3" id="KW-0418">Kinase</keyword>
<dbReference type="AlphaFoldDB" id="A0ABD3XK28"/>
<evidence type="ECO:0000313" key="7">
    <source>
        <dbReference type="Proteomes" id="UP001634394"/>
    </source>
</evidence>
<evidence type="ECO:0000256" key="4">
    <source>
        <dbReference type="SAM" id="MobiDB-lite"/>
    </source>
</evidence>
<comment type="caution">
    <text evidence="6">The sequence shown here is derived from an EMBL/GenBank/DDBJ whole genome shotgun (WGS) entry which is preliminary data.</text>
</comment>
<feature type="region of interest" description="Disordered" evidence="4">
    <location>
        <begin position="512"/>
        <end position="534"/>
    </location>
</feature>
<gene>
    <name evidence="6" type="ORF">ACJMK2_025387</name>
</gene>
<dbReference type="Proteomes" id="UP001634394">
    <property type="component" value="Unassembled WGS sequence"/>
</dbReference>
<dbReference type="PANTHER" id="PTHR23086">
    <property type="entry name" value="PHOSPHATIDYLINOSITOL-4-PHOSPHATE 5-KINASE"/>
    <property type="match status" value="1"/>
</dbReference>
<dbReference type="Pfam" id="PF01504">
    <property type="entry name" value="PIP5K"/>
    <property type="match status" value="1"/>
</dbReference>
<comment type="subcellular location">
    <subcellularLocation>
        <location evidence="1">Cytoplasm</location>
    </subcellularLocation>
</comment>
<proteinExistence type="predicted"/>
<feature type="compositionally biased region" description="Basic and acidic residues" evidence="4">
    <location>
        <begin position="11"/>
        <end position="20"/>
    </location>
</feature>
<feature type="compositionally biased region" description="Polar residues" evidence="4">
    <location>
        <begin position="675"/>
        <end position="684"/>
    </location>
</feature>
<dbReference type="PROSITE" id="PS51455">
    <property type="entry name" value="PIPK"/>
    <property type="match status" value="1"/>
</dbReference>
<feature type="region of interest" description="Disordered" evidence="4">
    <location>
        <begin position="331"/>
        <end position="362"/>
    </location>
</feature>